<evidence type="ECO:0000313" key="4">
    <source>
        <dbReference type="EMBL" id="KAF9699380.1"/>
    </source>
</evidence>
<evidence type="ECO:0000259" key="3">
    <source>
        <dbReference type="PROSITE" id="PS50048"/>
    </source>
</evidence>
<name>A0A8H7JA92_9PLEO</name>
<feature type="compositionally biased region" description="Low complexity" evidence="2">
    <location>
        <begin position="287"/>
        <end position="303"/>
    </location>
</feature>
<dbReference type="CDD" id="cd00067">
    <property type="entry name" value="GAL4"/>
    <property type="match status" value="1"/>
</dbReference>
<accession>A0A8H7JA92</accession>
<dbReference type="AlphaFoldDB" id="A0A8H7JA92"/>
<dbReference type="GO" id="GO:0000981">
    <property type="term" value="F:DNA-binding transcription factor activity, RNA polymerase II-specific"/>
    <property type="evidence" value="ECO:0007669"/>
    <property type="project" value="InterPro"/>
</dbReference>
<evidence type="ECO:0000256" key="2">
    <source>
        <dbReference type="SAM" id="MobiDB-lite"/>
    </source>
</evidence>
<feature type="region of interest" description="Disordered" evidence="2">
    <location>
        <begin position="1"/>
        <end position="40"/>
    </location>
</feature>
<keyword evidence="1" id="KW-0539">Nucleus</keyword>
<dbReference type="PROSITE" id="PS50048">
    <property type="entry name" value="ZN2_CY6_FUNGAL_2"/>
    <property type="match status" value="1"/>
</dbReference>
<feature type="region of interest" description="Disordered" evidence="2">
    <location>
        <begin position="52"/>
        <end position="214"/>
    </location>
</feature>
<reference evidence="4" key="2">
    <citation type="submission" date="2020-09" db="EMBL/GenBank/DDBJ databases">
        <title>Reference genome assembly for Australian Ascochyta lentis isolate Al4.</title>
        <authorList>
            <person name="Lee R.C."/>
            <person name="Farfan-Caceres L.M."/>
            <person name="Debler J.W."/>
            <person name="Williams A.H."/>
            <person name="Henares B.M."/>
        </authorList>
    </citation>
    <scope>NUCLEOTIDE SEQUENCE</scope>
    <source>
        <strain evidence="4">Al4</strain>
    </source>
</reference>
<dbReference type="OrthoDB" id="3647228at2759"/>
<reference evidence="4" key="1">
    <citation type="submission" date="2018-12" db="EMBL/GenBank/DDBJ databases">
        <authorList>
            <person name="Syme R.A."/>
            <person name="Farfan-Caceres L."/>
            <person name="Lichtenzveig J."/>
        </authorList>
    </citation>
    <scope>NUCLEOTIDE SEQUENCE</scope>
    <source>
        <strain evidence="4">Al4</strain>
    </source>
</reference>
<dbReference type="GO" id="GO:0008270">
    <property type="term" value="F:zinc ion binding"/>
    <property type="evidence" value="ECO:0007669"/>
    <property type="project" value="InterPro"/>
</dbReference>
<dbReference type="PROSITE" id="PS00463">
    <property type="entry name" value="ZN2_CY6_FUNGAL_1"/>
    <property type="match status" value="1"/>
</dbReference>
<protein>
    <recommendedName>
        <fullName evidence="3">Zn(2)-C6 fungal-type domain-containing protein</fullName>
    </recommendedName>
</protein>
<dbReference type="SMART" id="SM00066">
    <property type="entry name" value="GAL4"/>
    <property type="match status" value="1"/>
</dbReference>
<dbReference type="Proteomes" id="UP000651452">
    <property type="component" value="Unassembled WGS sequence"/>
</dbReference>
<dbReference type="InterPro" id="IPR001138">
    <property type="entry name" value="Zn2Cys6_DnaBD"/>
</dbReference>
<dbReference type="Gene3D" id="4.10.240.10">
    <property type="entry name" value="Zn(2)-C6 fungal-type DNA-binding domain"/>
    <property type="match status" value="1"/>
</dbReference>
<dbReference type="Pfam" id="PF00172">
    <property type="entry name" value="Zn_clus"/>
    <property type="match status" value="1"/>
</dbReference>
<dbReference type="EMBL" id="RZGK01000004">
    <property type="protein sequence ID" value="KAF9699380.1"/>
    <property type="molecule type" value="Genomic_DNA"/>
</dbReference>
<sequence length="320" mass="34179">MKRPSIYDPRVPSVNEDRQLERPTSGPGAGSGHHARPSLLVKLPVETQIINNHVSAKRKRGDDAPAQRVTRPKLTNNRTAAREPIAAAVKPKKSDEGRALNEPIAVSSDDVPTPVASTRKTHGKQKLAVDHPATQVVAQTSPRKSKQPAVTVAKPTVSVAGTVKSRKTISKSKPAVDAATQQHPPPQAGPSSSKQAPTAVKKEVKSGRQPPGACKSCRLRHQKCDRMHPACERCTKLGISCEYSQLARAAAKDADCKQDLRGRSVTVSPEAPRHNSPSKRQTPASPSKKSVATAAPTAASTRAPRVKKAPNPKAFPQKQK</sequence>
<keyword evidence="5" id="KW-1185">Reference proteome</keyword>
<evidence type="ECO:0000256" key="1">
    <source>
        <dbReference type="ARBA" id="ARBA00023242"/>
    </source>
</evidence>
<comment type="caution">
    <text evidence="4">The sequence shown here is derived from an EMBL/GenBank/DDBJ whole genome shotgun (WGS) entry which is preliminary data.</text>
</comment>
<feature type="region of interest" description="Disordered" evidence="2">
    <location>
        <begin position="257"/>
        <end position="320"/>
    </location>
</feature>
<dbReference type="SUPFAM" id="SSF57701">
    <property type="entry name" value="Zn2/Cys6 DNA-binding domain"/>
    <property type="match status" value="1"/>
</dbReference>
<organism evidence="4 5">
    <name type="scientific">Ascochyta lentis</name>
    <dbReference type="NCBI Taxonomy" id="205686"/>
    <lineage>
        <taxon>Eukaryota</taxon>
        <taxon>Fungi</taxon>
        <taxon>Dikarya</taxon>
        <taxon>Ascomycota</taxon>
        <taxon>Pezizomycotina</taxon>
        <taxon>Dothideomycetes</taxon>
        <taxon>Pleosporomycetidae</taxon>
        <taxon>Pleosporales</taxon>
        <taxon>Pleosporineae</taxon>
        <taxon>Didymellaceae</taxon>
        <taxon>Ascochyta</taxon>
    </lineage>
</organism>
<proteinExistence type="predicted"/>
<gene>
    <name evidence="4" type="ORF">EKO04_002179</name>
</gene>
<feature type="domain" description="Zn(2)-C6 fungal-type" evidence="3">
    <location>
        <begin position="213"/>
        <end position="243"/>
    </location>
</feature>
<evidence type="ECO:0000313" key="5">
    <source>
        <dbReference type="Proteomes" id="UP000651452"/>
    </source>
</evidence>
<dbReference type="InterPro" id="IPR036864">
    <property type="entry name" value="Zn2-C6_fun-type_DNA-bd_sf"/>
</dbReference>